<keyword evidence="18" id="KW-1185">Reference proteome</keyword>
<dbReference type="PANTHER" id="PTHR24291:SF189">
    <property type="entry name" value="CYTOCHROME P450 4C3-RELATED"/>
    <property type="match status" value="1"/>
</dbReference>
<keyword evidence="11 14" id="KW-0408">Iron</keyword>
<organism evidence="17 18">
    <name type="scientific">Pseudolycoriella hygida</name>
    <dbReference type="NCBI Taxonomy" id="35572"/>
    <lineage>
        <taxon>Eukaryota</taxon>
        <taxon>Metazoa</taxon>
        <taxon>Ecdysozoa</taxon>
        <taxon>Arthropoda</taxon>
        <taxon>Hexapoda</taxon>
        <taxon>Insecta</taxon>
        <taxon>Pterygota</taxon>
        <taxon>Neoptera</taxon>
        <taxon>Endopterygota</taxon>
        <taxon>Diptera</taxon>
        <taxon>Nematocera</taxon>
        <taxon>Sciaroidea</taxon>
        <taxon>Sciaridae</taxon>
        <taxon>Pseudolycoriella</taxon>
    </lineage>
</organism>
<dbReference type="PRINTS" id="PR00463">
    <property type="entry name" value="EP450I"/>
</dbReference>
<dbReference type="SUPFAM" id="SSF48264">
    <property type="entry name" value="Cytochrome P450"/>
    <property type="match status" value="1"/>
</dbReference>
<sequence>FIKKLEKHHRVELNWFWLKMLILFSILCIIGFFCGKIYLRQRRLLKYVRHLPTENGLPLVGIGHRFIGQSTTGIYNQLIRISESFENPSRYWFGPTLIIVVSSPNDMQTVLNSPHCLQKPYLYSFFDVENNGLFMAKAHIWKPTRKLLNPTFNNKILSSFIPVFNEKTKIMADNLMPLSHGAEPFDISKQFFACTLDMVCATTLGAHYEFQTGKNTDVLECMEKYSEVIAERMVKLWLHWDVIFKWSNLCKVQMKLFEIIDTLPKEIHQLKKKQFKKSQSNAVEKSNESEEFKEPQIFVDELLRLESAGLIDDRMVADQIQTIIVGGNETTALTSSHVILMLAMHQDVQERAFQEIKSAHASQYSDTDAEVMTKLNYLEMVIRETMRILPVGPFLGREALEDVKISKCTIPKGALILLAFHVLHRDKSVWGPNPEKFNPEHFLPQKVAQRHPYSFLPFSAGPRNCIGIKYGWMSMKVMLSALLRRYKFTTDLKLEDLVGKWDITLKIVNRHFVRIEPRVY</sequence>
<evidence type="ECO:0000256" key="1">
    <source>
        <dbReference type="ARBA" id="ARBA00001971"/>
    </source>
</evidence>
<evidence type="ECO:0000256" key="8">
    <source>
        <dbReference type="ARBA" id="ARBA00022824"/>
    </source>
</evidence>
<gene>
    <name evidence="17" type="primary">Cyp313a4_0</name>
    <name evidence="17" type="ORF">Bhyg_15314</name>
</gene>
<keyword evidence="8" id="KW-0256">Endoplasmic reticulum</keyword>
<evidence type="ECO:0000256" key="14">
    <source>
        <dbReference type="PIRSR" id="PIRSR602401-1"/>
    </source>
</evidence>
<dbReference type="GO" id="GO:0004497">
    <property type="term" value="F:monooxygenase activity"/>
    <property type="evidence" value="ECO:0007669"/>
    <property type="project" value="UniProtKB-KW"/>
</dbReference>
<dbReference type="PRINTS" id="PR00385">
    <property type="entry name" value="P450"/>
</dbReference>
<evidence type="ECO:0000256" key="3">
    <source>
        <dbReference type="ARBA" id="ARBA00004174"/>
    </source>
</evidence>
<dbReference type="InterPro" id="IPR036396">
    <property type="entry name" value="Cyt_P450_sf"/>
</dbReference>
<evidence type="ECO:0000256" key="12">
    <source>
        <dbReference type="ARBA" id="ARBA00023033"/>
    </source>
</evidence>
<evidence type="ECO:0000256" key="5">
    <source>
        <dbReference type="ARBA" id="ARBA00010617"/>
    </source>
</evidence>
<evidence type="ECO:0000313" key="17">
    <source>
        <dbReference type="EMBL" id="KAJ6636721.1"/>
    </source>
</evidence>
<keyword evidence="16" id="KW-0812">Transmembrane</keyword>
<dbReference type="InterPro" id="IPR050196">
    <property type="entry name" value="Cytochrome_P450_Monoox"/>
</dbReference>
<proteinExistence type="inferred from homology"/>
<keyword evidence="7 14" id="KW-0479">Metal-binding</keyword>
<evidence type="ECO:0000256" key="10">
    <source>
        <dbReference type="ARBA" id="ARBA00023002"/>
    </source>
</evidence>
<accession>A0A9Q0MRR4</accession>
<dbReference type="InterPro" id="IPR017972">
    <property type="entry name" value="Cyt_P450_CS"/>
</dbReference>
<evidence type="ECO:0000256" key="4">
    <source>
        <dbReference type="ARBA" id="ARBA00004406"/>
    </source>
</evidence>
<comment type="function">
    <text evidence="2">May be involved in the metabolism of insect hormones and in the breakdown of synthetic insecticides.</text>
</comment>
<evidence type="ECO:0000256" key="15">
    <source>
        <dbReference type="RuleBase" id="RU000461"/>
    </source>
</evidence>
<dbReference type="Proteomes" id="UP001151699">
    <property type="component" value="Chromosome C"/>
</dbReference>
<dbReference type="GO" id="GO:0016705">
    <property type="term" value="F:oxidoreductase activity, acting on paired donors, with incorporation or reduction of molecular oxygen"/>
    <property type="evidence" value="ECO:0007669"/>
    <property type="project" value="InterPro"/>
</dbReference>
<feature type="non-terminal residue" evidence="17">
    <location>
        <position position="520"/>
    </location>
</feature>
<evidence type="ECO:0000256" key="13">
    <source>
        <dbReference type="ARBA" id="ARBA00023136"/>
    </source>
</evidence>
<keyword evidence="16" id="KW-1133">Transmembrane helix</keyword>
<evidence type="ECO:0000256" key="11">
    <source>
        <dbReference type="ARBA" id="ARBA00023004"/>
    </source>
</evidence>
<dbReference type="GO" id="GO:0020037">
    <property type="term" value="F:heme binding"/>
    <property type="evidence" value="ECO:0007669"/>
    <property type="project" value="InterPro"/>
</dbReference>
<keyword evidence="12 15" id="KW-0503">Monooxygenase</keyword>
<comment type="subcellular location">
    <subcellularLocation>
        <location evidence="4">Endoplasmic reticulum membrane</location>
        <topology evidence="4">Peripheral membrane protein</topology>
    </subcellularLocation>
    <subcellularLocation>
        <location evidence="3">Microsome membrane</location>
        <topology evidence="3">Peripheral membrane protein</topology>
    </subcellularLocation>
</comment>
<comment type="cofactor">
    <cofactor evidence="1 14">
        <name>heme</name>
        <dbReference type="ChEBI" id="CHEBI:30413"/>
    </cofactor>
</comment>
<evidence type="ECO:0000256" key="7">
    <source>
        <dbReference type="ARBA" id="ARBA00022723"/>
    </source>
</evidence>
<keyword evidence="6 14" id="KW-0349">Heme</keyword>
<protein>
    <submittedName>
        <fullName evidence="17">Cytochrome P450</fullName>
    </submittedName>
</protein>
<evidence type="ECO:0000256" key="2">
    <source>
        <dbReference type="ARBA" id="ARBA00003690"/>
    </source>
</evidence>
<dbReference type="EMBL" id="WJQU01000004">
    <property type="protein sequence ID" value="KAJ6636721.1"/>
    <property type="molecule type" value="Genomic_DNA"/>
</dbReference>
<dbReference type="InterPro" id="IPR001128">
    <property type="entry name" value="Cyt_P450"/>
</dbReference>
<dbReference type="AlphaFoldDB" id="A0A9Q0MRR4"/>
<dbReference type="PANTHER" id="PTHR24291">
    <property type="entry name" value="CYTOCHROME P450 FAMILY 4"/>
    <property type="match status" value="1"/>
</dbReference>
<feature type="transmembrane region" description="Helical" evidence="16">
    <location>
        <begin position="15"/>
        <end position="39"/>
    </location>
</feature>
<feature type="binding site" description="axial binding residue" evidence="14">
    <location>
        <position position="465"/>
    </location>
    <ligand>
        <name>heme</name>
        <dbReference type="ChEBI" id="CHEBI:30413"/>
    </ligand>
    <ligandPart>
        <name>Fe</name>
        <dbReference type="ChEBI" id="CHEBI:18248"/>
    </ligandPart>
</feature>
<keyword evidence="9" id="KW-0492">Microsome</keyword>
<evidence type="ECO:0000256" key="9">
    <source>
        <dbReference type="ARBA" id="ARBA00022848"/>
    </source>
</evidence>
<keyword evidence="13 16" id="KW-0472">Membrane</keyword>
<dbReference type="Gene3D" id="1.10.630.10">
    <property type="entry name" value="Cytochrome P450"/>
    <property type="match status" value="1"/>
</dbReference>
<keyword evidence="10 15" id="KW-0560">Oxidoreductase</keyword>
<evidence type="ECO:0000256" key="6">
    <source>
        <dbReference type="ARBA" id="ARBA00022617"/>
    </source>
</evidence>
<comment type="caution">
    <text evidence="17">The sequence shown here is derived from an EMBL/GenBank/DDBJ whole genome shotgun (WGS) entry which is preliminary data.</text>
</comment>
<name>A0A9Q0MRR4_9DIPT</name>
<dbReference type="GO" id="GO:0005789">
    <property type="term" value="C:endoplasmic reticulum membrane"/>
    <property type="evidence" value="ECO:0007669"/>
    <property type="project" value="UniProtKB-SubCell"/>
</dbReference>
<dbReference type="InterPro" id="IPR002401">
    <property type="entry name" value="Cyt_P450_E_grp-I"/>
</dbReference>
<dbReference type="GO" id="GO:0005506">
    <property type="term" value="F:iron ion binding"/>
    <property type="evidence" value="ECO:0007669"/>
    <property type="project" value="InterPro"/>
</dbReference>
<evidence type="ECO:0000313" key="18">
    <source>
        <dbReference type="Proteomes" id="UP001151699"/>
    </source>
</evidence>
<reference evidence="17" key="1">
    <citation type="submission" date="2022-07" db="EMBL/GenBank/DDBJ databases">
        <authorList>
            <person name="Trinca V."/>
            <person name="Uliana J.V.C."/>
            <person name="Torres T.T."/>
            <person name="Ward R.J."/>
            <person name="Monesi N."/>
        </authorList>
    </citation>
    <scope>NUCLEOTIDE SEQUENCE</scope>
    <source>
        <strain evidence="17">HSMRA1968</strain>
        <tissue evidence="17">Whole embryos</tissue>
    </source>
</reference>
<dbReference type="Pfam" id="PF00067">
    <property type="entry name" value="p450"/>
    <property type="match status" value="1"/>
</dbReference>
<dbReference type="OrthoDB" id="1470350at2759"/>
<evidence type="ECO:0000256" key="16">
    <source>
        <dbReference type="SAM" id="Phobius"/>
    </source>
</evidence>
<comment type="similarity">
    <text evidence="5 15">Belongs to the cytochrome P450 family.</text>
</comment>
<dbReference type="PROSITE" id="PS00086">
    <property type="entry name" value="CYTOCHROME_P450"/>
    <property type="match status" value="1"/>
</dbReference>